<accession>A0A8S1QPJ1</accession>
<keyword evidence="1" id="KW-0812">Transmembrane</keyword>
<dbReference type="Proteomes" id="UP000692954">
    <property type="component" value="Unassembled WGS sequence"/>
</dbReference>
<evidence type="ECO:0000256" key="1">
    <source>
        <dbReference type="SAM" id="Phobius"/>
    </source>
</evidence>
<keyword evidence="3" id="KW-1185">Reference proteome</keyword>
<proteinExistence type="predicted"/>
<evidence type="ECO:0000313" key="2">
    <source>
        <dbReference type="EMBL" id="CAD8116705.1"/>
    </source>
</evidence>
<dbReference type="OrthoDB" id="304685at2759"/>
<dbReference type="EMBL" id="CAJJDN010000111">
    <property type="protein sequence ID" value="CAD8116705.1"/>
    <property type="molecule type" value="Genomic_DNA"/>
</dbReference>
<feature type="transmembrane region" description="Helical" evidence="1">
    <location>
        <begin position="33"/>
        <end position="58"/>
    </location>
</feature>
<name>A0A8S1QPJ1_9CILI</name>
<keyword evidence="1" id="KW-0472">Membrane</keyword>
<keyword evidence="1" id="KW-1133">Transmembrane helix</keyword>
<reference evidence="2" key="1">
    <citation type="submission" date="2021-01" db="EMBL/GenBank/DDBJ databases">
        <authorList>
            <consortium name="Genoscope - CEA"/>
            <person name="William W."/>
        </authorList>
    </citation>
    <scope>NUCLEOTIDE SEQUENCE</scope>
</reference>
<evidence type="ECO:0000313" key="3">
    <source>
        <dbReference type="Proteomes" id="UP000692954"/>
    </source>
</evidence>
<organism evidence="2 3">
    <name type="scientific">Paramecium sonneborni</name>
    <dbReference type="NCBI Taxonomy" id="65129"/>
    <lineage>
        <taxon>Eukaryota</taxon>
        <taxon>Sar</taxon>
        <taxon>Alveolata</taxon>
        <taxon>Ciliophora</taxon>
        <taxon>Intramacronucleata</taxon>
        <taxon>Oligohymenophorea</taxon>
        <taxon>Peniculida</taxon>
        <taxon>Parameciidae</taxon>
        <taxon>Paramecium</taxon>
    </lineage>
</organism>
<protein>
    <submittedName>
        <fullName evidence="2">Uncharacterized protein</fullName>
    </submittedName>
</protein>
<sequence length="114" mass="13599">MKYFIYILQMIIYTAVASKKSKKNQYWYLNEKIIYIVLTVLVSFISFCILLFIILACLHQGGYRFIRQNNINQNENQQQQEIIVMVPTHEKQQYKQFLTYASKTIDISRSTENS</sequence>
<gene>
    <name evidence="2" type="ORF">PSON_ATCC_30995.1.T1110187</name>
</gene>
<dbReference type="AlphaFoldDB" id="A0A8S1QPJ1"/>
<comment type="caution">
    <text evidence="2">The sequence shown here is derived from an EMBL/GenBank/DDBJ whole genome shotgun (WGS) entry which is preliminary data.</text>
</comment>